<dbReference type="PROSITE" id="PS51294">
    <property type="entry name" value="HTH_MYB"/>
    <property type="match status" value="4"/>
</dbReference>
<dbReference type="CDD" id="cd00167">
    <property type="entry name" value="SANT"/>
    <property type="match status" value="3"/>
</dbReference>
<dbReference type="PANTHER" id="PTHR46621:SF1">
    <property type="entry name" value="SNRNA-ACTIVATING PROTEIN COMPLEX SUBUNIT 4"/>
    <property type="match status" value="1"/>
</dbReference>
<evidence type="ECO:0000313" key="9">
    <source>
        <dbReference type="Proteomes" id="UP001174909"/>
    </source>
</evidence>
<evidence type="ECO:0000256" key="1">
    <source>
        <dbReference type="ARBA" id="ARBA00023015"/>
    </source>
</evidence>
<proteinExistence type="predicted"/>
<feature type="domain" description="Myb-like" evidence="6">
    <location>
        <begin position="409"/>
        <end position="462"/>
    </location>
</feature>
<feature type="domain" description="HTH myb-type" evidence="7">
    <location>
        <begin position="357"/>
        <end position="412"/>
    </location>
</feature>
<dbReference type="GO" id="GO:0001006">
    <property type="term" value="F:RNA polymerase III type 3 promoter sequence-specific DNA binding"/>
    <property type="evidence" value="ECO:0007669"/>
    <property type="project" value="TreeGrafter"/>
</dbReference>
<keyword evidence="1" id="KW-0805">Transcription regulation</keyword>
<protein>
    <submittedName>
        <fullName evidence="8">Myb-like protein L</fullName>
    </submittedName>
</protein>
<keyword evidence="4" id="KW-0539">Nucleus</keyword>
<evidence type="ECO:0000259" key="7">
    <source>
        <dbReference type="PROSITE" id="PS51294"/>
    </source>
</evidence>
<dbReference type="GO" id="GO:0042796">
    <property type="term" value="P:snRNA transcription by RNA polymerase III"/>
    <property type="evidence" value="ECO:0007669"/>
    <property type="project" value="TreeGrafter"/>
</dbReference>
<feature type="domain" description="Myb-like" evidence="6">
    <location>
        <begin position="357"/>
        <end position="408"/>
    </location>
</feature>
<evidence type="ECO:0000259" key="6">
    <source>
        <dbReference type="PROSITE" id="PS50090"/>
    </source>
</evidence>
<dbReference type="PROSITE" id="PS50090">
    <property type="entry name" value="MYB_LIKE"/>
    <property type="match status" value="4"/>
</dbReference>
<dbReference type="InterPro" id="IPR009057">
    <property type="entry name" value="Homeodomain-like_sf"/>
</dbReference>
<dbReference type="InterPro" id="IPR001005">
    <property type="entry name" value="SANT/Myb"/>
</dbReference>
<comment type="caution">
    <text evidence="8">The sequence shown here is derived from an EMBL/GenBank/DDBJ whole genome shotgun (WGS) entry which is preliminary data.</text>
</comment>
<feature type="domain" description="HTH myb-type" evidence="7">
    <location>
        <begin position="316"/>
        <end position="352"/>
    </location>
</feature>
<dbReference type="InterPro" id="IPR017930">
    <property type="entry name" value="Myb_dom"/>
</dbReference>
<feature type="compositionally biased region" description="Polar residues" evidence="5">
    <location>
        <begin position="580"/>
        <end position="605"/>
    </location>
</feature>
<dbReference type="EMBL" id="CASHTH010001711">
    <property type="protein sequence ID" value="CAI8018792.1"/>
    <property type="molecule type" value="Genomic_DNA"/>
</dbReference>
<feature type="domain" description="HTH myb-type" evidence="7">
    <location>
        <begin position="417"/>
        <end position="466"/>
    </location>
</feature>
<dbReference type="InterPro" id="IPR051575">
    <property type="entry name" value="Myb-like_DNA-bd"/>
</dbReference>
<keyword evidence="2" id="KW-0238">DNA-binding</keyword>
<dbReference type="Proteomes" id="UP001174909">
    <property type="component" value="Unassembled WGS sequence"/>
</dbReference>
<dbReference type="GO" id="GO:0019185">
    <property type="term" value="C:snRNA-activating protein complex"/>
    <property type="evidence" value="ECO:0007669"/>
    <property type="project" value="TreeGrafter"/>
</dbReference>
<keyword evidence="3" id="KW-0804">Transcription</keyword>
<dbReference type="AlphaFoldDB" id="A0AA35WLY0"/>
<accession>A0AA35WLY0</accession>
<feature type="region of interest" description="Disordered" evidence="5">
    <location>
        <begin position="517"/>
        <end position="667"/>
    </location>
</feature>
<dbReference type="Pfam" id="PF00249">
    <property type="entry name" value="Myb_DNA-binding"/>
    <property type="match status" value="3"/>
</dbReference>
<evidence type="ECO:0000256" key="4">
    <source>
        <dbReference type="ARBA" id="ARBA00023242"/>
    </source>
</evidence>
<feature type="compositionally biased region" description="Low complexity" evidence="5">
    <location>
        <begin position="634"/>
        <end position="645"/>
    </location>
</feature>
<dbReference type="SMART" id="SM00717">
    <property type="entry name" value="SANT"/>
    <property type="match status" value="4"/>
</dbReference>
<sequence length="901" mass="100131">MCEHEKMAYWVTETVADDDDLTKDVASLRAILNESVPFPDMKFLPPSYAVEIEREKSACSAVTELQICLDKNIAVQDLLNAKLGEVELAMAENEQKMRELERLVRMRKTLKKGIFTIWRRKRNNYFKDHKGQTPPTLVVGNNSLDQLGSAAYFAGLNWMRNKVSNPDSKLMEGVRRQIIDSLTQPLQASLMKTTDNEQKLFLRKKIKEICKHTISQLVRENIIIDWALLAYEQFNNSHTAADCELRWRGHTHPGVNKAVWKKQEDKELMIIAKTHNFCNWTLIATELGTNRTGFMCLQRYQQSLNPTKITKVFSMDDDTRLREAVRIYGESRWGLVSAYVDGKTPSQCMQRWVNSLKPGIKRGRWNDKEDKLLREAVRKCGVGSWANIAAFVPCRTQAQVRERWVNHMDEKLSKTGWTEEEDRKLIAICQRYSSGPIPWSLVAKEMRTRTDNMCYTRWRSISDAPTIFKKYSESYKQKETVMTNFVGRKRCRHSLRKDDIEEMVPEATKEKLKSYEEMLERKKSRTRELQLPGDPSADSSGASTSGANGGGTSTNRVTAFPPTDMGASATNDGRIDNLERSSPNTANTATPSGTVDATQPSSYSFPQGRFLYIPPSSSPESLPTASVRPPTSKPSDPQPHSQSLPDPHPLPPPTLPQSLPTFSLPFPPPPLPPGPLLIPHNIRTFLSNTVHLPSRHSLQGVYTLPPFHPPTPPTTCLPPSGSISTVPFSESEVDSGSHSSTTPLRIGNLLVPVQRPTRRVVATIWPSSRTERAPSTFPPLFSGQEMGGVGNVSSPTPLQQTCHNLPVAISAHSVSDTHCSSSLPPPLLHLATPAGGNISSCIGEAMNTLLQEATASGDEAPTQTANNSSLSRDKTPNRESTLSTVPAMSSKDCDGPQGGQS</sequence>
<feature type="compositionally biased region" description="Polar residues" evidence="5">
    <location>
        <begin position="861"/>
        <end position="870"/>
    </location>
</feature>
<dbReference type="Gene3D" id="1.10.10.60">
    <property type="entry name" value="Homeodomain-like"/>
    <property type="match status" value="4"/>
</dbReference>
<evidence type="ECO:0000256" key="2">
    <source>
        <dbReference type="ARBA" id="ARBA00023125"/>
    </source>
</evidence>
<feature type="compositionally biased region" description="Low complexity" evidence="5">
    <location>
        <begin position="532"/>
        <end position="546"/>
    </location>
</feature>
<dbReference type="GO" id="GO:0042795">
    <property type="term" value="P:snRNA transcription by RNA polymerase II"/>
    <property type="evidence" value="ECO:0007669"/>
    <property type="project" value="TreeGrafter"/>
</dbReference>
<evidence type="ECO:0000256" key="5">
    <source>
        <dbReference type="SAM" id="MobiDB-lite"/>
    </source>
</evidence>
<dbReference type="SUPFAM" id="SSF46689">
    <property type="entry name" value="Homeodomain-like"/>
    <property type="match status" value="4"/>
</dbReference>
<feature type="domain" description="Myb-like" evidence="6">
    <location>
        <begin position="305"/>
        <end position="356"/>
    </location>
</feature>
<feature type="domain" description="Myb-like" evidence="6">
    <location>
        <begin position="252"/>
        <end position="304"/>
    </location>
</feature>
<dbReference type="GO" id="GO:0000978">
    <property type="term" value="F:RNA polymerase II cis-regulatory region sequence-specific DNA binding"/>
    <property type="evidence" value="ECO:0007669"/>
    <property type="project" value="TreeGrafter"/>
</dbReference>
<organism evidence="8 9">
    <name type="scientific">Geodia barretti</name>
    <name type="common">Barrett's horny sponge</name>
    <dbReference type="NCBI Taxonomy" id="519541"/>
    <lineage>
        <taxon>Eukaryota</taxon>
        <taxon>Metazoa</taxon>
        <taxon>Porifera</taxon>
        <taxon>Demospongiae</taxon>
        <taxon>Heteroscleromorpha</taxon>
        <taxon>Tetractinellida</taxon>
        <taxon>Astrophorina</taxon>
        <taxon>Geodiidae</taxon>
        <taxon>Geodia</taxon>
    </lineage>
</organism>
<reference evidence="8" key="1">
    <citation type="submission" date="2023-03" db="EMBL/GenBank/DDBJ databases">
        <authorList>
            <person name="Steffen K."/>
            <person name="Cardenas P."/>
        </authorList>
    </citation>
    <scope>NUCLEOTIDE SEQUENCE</scope>
</reference>
<keyword evidence="9" id="KW-1185">Reference proteome</keyword>
<dbReference type="PANTHER" id="PTHR46621">
    <property type="entry name" value="SNRNA-ACTIVATING PROTEIN COMPLEX SUBUNIT 4"/>
    <property type="match status" value="1"/>
</dbReference>
<name>A0AA35WLY0_GEOBA</name>
<feature type="domain" description="HTH myb-type" evidence="7">
    <location>
        <begin position="252"/>
        <end position="308"/>
    </location>
</feature>
<feature type="region of interest" description="Disordered" evidence="5">
    <location>
        <begin position="855"/>
        <end position="901"/>
    </location>
</feature>
<feature type="compositionally biased region" description="Pro residues" evidence="5">
    <location>
        <begin position="646"/>
        <end position="655"/>
    </location>
</feature>
<evidence type="ECO:0000256" key="3">
    <source>
        <dbReference type="ARBA" id="ARBA00023163"/>
    </source>
</evidence>
<evidence type="ECO:0000313" key="8">
    <source>
        <dbReference type="EMBL" id="CAI8018792.1"/>
    </source>
</evidence>
<dbReference type="Pfam" id="PF13921">
    <property type="entry name" value="Myb_DNA-bind_6"/>
    <property type="match status" value="1"/>
</dbReference>
<feature type="compositionally biased region" description="Polar residues" evidence="5">
    <location>
        <begin position="878"/>
        <end position="887"/>
    </location>
</feature>
<gene>
    <name evidence="8" type="ORF">GBAR_LOCUS11379</name>
</gene>